<reference evidence="1 2" key="1">
    <citation type="journal article" date="2017" name="BMC Genomics">
        <title>Comparative genomic and phylogenomic analyses of the Bifidobacteriaceae family.</title>
        <authorList>
            <person name="Lugli G.A."/>
            <person name="Milani C."/>
            <person name="Turroni F."/>
            <person name="Duranti S."/>
            <person name="Mancabelli L."/>
            <person name="Mangifesta M."/>
            <person name="Ferrario C."/>
            <person name="Modesto M."/>
            <person name="Mattarelli P."/>
            <person name="Jiri K."/>
            <person name="van Sinderen D."/>
            <person name="Ventura M."/>
        </authorList>
    </citation>
    <scope>NUCLEOTIDE SEQUENCE [LARGE SCALE GENOMIC DNA]</scope>
    <source>
        <strain evidence="1 2">LMG 28769</strain>
    </source>
</reference>
<dbReference type="GeneID" id="98295705"/>
<protein>
    <submittedName>
        <fullName evidence="1">CopG family transcriptional regulator</fullName>
    </submittedName>
</protein>
<keyword evidence="2" id="KW-1185">Reference proteome</keyword>
<accession>A0A261G6Z9</accession>
<evidence type="ECO:0000313" key="1">
    <source>
        <dbReference type="EMBL" id="OZG66965.1"/>
    </source>
</evidence>
<dbReference type="RefSeq" id="WP_211277116.1">
    <property type="nucleotide sequence ID" value="NZ_CALENZ010000022.1"/>
</dbReference>
<gene>
    <name evidence="1" type="ORF">BAQU_1037</name>
</gene>
<sequence length="81" mass="9381">MNSTIYENAPRDIAEAIEHSVEVDDFLPQPNELLGKINKKRITITLSERSIERFKDFAKKHDTKYQTLISEVVDAYSARLQ</sequence>
<dbReference type="AlphaFoldDB" id="A0A261G6Z9"/>
<dbReference type="Proteomes" id="UP000216451">
    <property type="component" value="Unassembled WGS sequence"/>
</dbReference>
<evidence type="ECO:0000313" key="2">
    <source>
        <dbReference type="Proteomes" id="UP000216451"/>
    </source>
</evidence>
<comment type="caution">
    <text evidence="1">The sequence shown here is derived from an EMBL/GenBank/DDBJ whole genome shotgun (WGS) entry which is preliminary data.</text>
</comment>
<proteinExistence type="predicted"/>
<organism evidence="1 2">
    <name type="scientific">Bifidobacterium aquikefiri</name>
    <dbReference type="NCBI Taxonomy" id="1653207"/>
    <lineage>
        <taxon>Bacteria</taxon>
        <taxon>Bacillati</taxon>
        <taxon>Actinomycetota</taxon>
        <taxon>Actinomycetes</taxon>
        <taxon>Bifidobacteriales</taxon>
        <taxon>Bifidobacteriaceae</taxon>
        <taxon>Bifidobacterium</taxon>
    </lineage>
</organism>
<dbReference type="EMBL" id="MWXA01000005">
    <property type="protein sequence ID" value="OZG66965.1"/>
    <property type="molecule type" value="Genomic_DNA"/>
</dbReference>
<name>A0A261G6Z9_9BIFI</name>